<reference evidence="2 3" key="1">
    <citation type="submission" date="2019-08" db="EMBL/GenBank/DDBJ databases">
        <title>In-depth cultivation of the pig gut microbiome towards novel bacterial diversity and tailored functional studies.</title>
        <authorList>
            <person name="Wylensek D."/>
            <person name="Hitch T.C.A."/>
            <person name="Clavel T."/>
        </authorList>
    </citation>
    <scope>NUCLEOTIDE SEQUENCE [LARGE SCALE GENOMIC DNA]</scope>
    <source>
        <strain evidence="2 3">LKV-178-WT-2A</strain>
    </source>
</reference>
<dbReference type="EMBL" id="VUNG01000022">
    <property type="protein sequence ID" value="MST84846.1"/>
    <property type="molecule type" value="Genomic_DNA"/>
</dbReference>
<evidence type="ECO:0000313" key="3">
    <source>
        <dbReference type="Proteomes" id="UP000438914"/>
    </source>
</evidence>
<evidence type="ECO:0000313" key="2">
    <source>
        <dbReference type="EMBL" id="MST84846.1"/>
    </source>
</evidence>
<comment type="caution">
    <text evidence="2">The sequence shown here is derived from an EMBL/GenBank/DDBJ whole genome shotgun (WGS) entry which is preliminary data.</text>
</comment>
<evidence type="ECO:0000256" key="1">
    <source>
        <dbReference type="SAM" id="Phobius"/>
    </source>
</evidence>
<proteinExistence type="predicted"/>
<dbReference type="RefSeq" id="WP_154534437.1">
    <property type="nucleotide sequence ID" value="NZ_VUNG01000022.1"/>
</dbReference>
<sequence>MNTIGINKWQGDKHIVYFLLCLLTFFGLPYFAYGQAETKTIDLSKLFSPSDFKGAPTVSKTTDGFTIILEKATWDAARNAVMISSGGAITINSQQKTATQKGYLFNKIVFDKLGTFNQTLLDSIIPNRGTLTANADNPEEVTWTMDDGDIAVPGYNHTLRFTTKGEPLYLDDKAGSMTVSYIETKQAIPYIRLSGSYFEQSILQKSFKQNPTYAIFADPEMKTNITSQFSINFYFGRAKDLTDNTVTTTDAGTGSTVSKLYGRVTIGDKPGDAYVMIRATPYSDSLFTTVYGAYLIHIPQIKPQVALSQDTIKAYLGTEIALPTATITDVRGSDITDKYDIDITAKATTGSGNPEGKLFSYTNDKHKVISLTNVGSFAFHYTFTPKNATQYAGYERDVPVTIINATGIIPTTVSFPHETHSIKLTDSQVKLDTAIVRDDLGNDVTSCFKIFMTVKSDPQGVCQNIWTSNWAADNWYMQTNGSVQGTVVFNVDAKPDWSYASVFGASQTTLSYSTAQRYARLIVSPTYFTTYVNGYIDEDNQPTLHNDYNGQEVGGHYLVKVAAAVEPSAQTYGQTFDPDSTVTDAHGIQWKYYDYDKLKYNKSASNWRLSFGKAVTNTDIVFIFRPWDTTHYGDVSAPMHLTVLDKITPTLTFSQDSCVANVGKYFEEPTLTITDPNGTDISSHFTLSYSIDLNDGSNATIDANTGKVNIGNDQSYAIITVKATPTTDDDKAKYYSGTATYRLRIWNKKDATWAYTIQEGEDTYAYNYDNRARSVSVTATDAGLLTFTAAGTMQAGTSIAGVPGLTVTFGKEDSKNFTVSADENGAFYCVAKEVNFSGNSNIPSDGTFYMLQPKVNGFVTVKAHYLSGNKVVVRWDKGNGSYEDDSYTATSDGIDSHSFSFPLFAGYTYYLFNIGNGASNKGLQLYGVNYQPAWLMTRYDTEGYKRTKIYIGAYTGHLPKVVSRKTKGVTFTTEFEDSKETEEQKTDKPKYVVVDEAGKIGVSSEVNKDAINKHPLVNKPGIGVLASVKSSEANAVKHALMAVELSGLPVYIVRNGETPIVGEKVTTTPVTDITMTYGGWSNYYLANPTKGTYALDSWKVAKMDSTGTNNRIYAGFPDYTGGGQNAKHENVYRNTGNYLPSAPSTWDVPCRGAYLKFEPMSNGRLNVYVLQNGCCQYSGNPSDIEPNTDGTYTAKVKWTPYYLIDETGKPVTFTAENGVASNAIAMEEEENHAPGANTKGIYRVDFEEKIGSQTVKWDFSDMGSDAKGNDSLTTWRKNYIIDNWKSYHKGDAEEVFSTKDGAHQIISKAYVRYTFDVQAGKTYFLFSNVSKIGLCGFSYVEDEHQSTRTVSLPEAGEATPTAYTGTFVNVKVPNNYTKGKWSSICLPFSMNEGQFKRTFGSRAHVIAFDDLRNDSVLFTRHYYQFLVAGRPYFIYPDTTLTKGFTVDTVYMGRQATPSYYYLTAPSNSDYTAKGLFATTSLTQGSLVVVGSNGKQDGGGKLYTIGSVAASLSAYHAYIDFSGKQSDSPAKAFYTSFDGKEHGNIGQAGATMTSIEGIMELDHNKKAAVSWRDNRIYNLSGQCVGDNPAAISRLPQGIYIINGMKVVRR</sequence>
<dbReference type="Proteomes" id="UP000438914">
    <property type="component" value="Unassembled WGS sequence"/>
</dbReference>
<keyword evidence="1" id="KW-0472">Membrane</keyword>
<organism evidence="2 3">
    <name type="scientific">Hallella mizrahii</name>
    <dbReference type="NCBI Taxonomy" id="2606637"/>
    <lineage>
        <taxon>Bacteria</taxon>
        <taxon>Pseudomonadati</taxon>
        <taxon>Bacteroidota</taxon>
        <taxon>Bacteroidia</taxon>
        <taxon>Bacteroidales</taxon>
        <taxon>Prevotellaceae</taxon>
        <taxon>Hallella</taxon>
    </lineage>
</organism>
<keyword evidence="1" id="KW-0812">Transmembrane</keyword>
<keyword evidence="3" id="KW-1185">Reference proteome</keyword>
<feature type="transmembrane region" description="Helical" evidence="1">
    <location>
        <begin position="15"/>
        <end position="33"/>
    </location>
</feature>
<name>A0A7K0KFZ0_9BACT</name>
<accession>A0A7K0KFZ0</accession>
<protein>
    <submittedName>
        <fullName evidence="2">Uncharacterized protein</fullName>
    </submittedName>
</protein>
<keyword evidence="1" id="KW-1133">Transmembrane helix</keyword>
<gene>
    <name evidence="2" type="ORF">FYJ73_09230</name>
</gene>